<reference evidence="5 6" key="1">
    <citation type="submission" date="2024-01" db="EMBL/GenBank/DDBJ databases">
        <title>Comparative genomics of Cryptococcus and Kwoniella reveals pathogenesis evolution and contrasting modes of karyotype evolution via chromosome fusion or intercentromeric recombination.</title>
        <authorList>
            <person name="Coelho M.A."/>
            <person name="David-Palma M."/>
            <person name="Shea T."/>
            <person name="Bowers K."/>
            <person name="McGinley-Smith S."/>
            <person name="Mohammad A.W."/>
            <person name="Gnirke A."/>
            <person name="Yurkov A.M."/>
            <person name="Nowrousian M."/>
            <person name="Sun S."/>
            <person name="Cuomo C.A."/>
            <person name="Heitman J."/>
        </authorList>
    </citation>
    <scope>NUCLEOTIDE SEQUENCE [LARGE SCALE GENOMIC DNA]</scope>
    <source>
        <strain evidence="5 6">CBS 6074</strain>
    </source>
</reference>
<feature type="domain" description="Cell morphogenesis protein N-terminal" evidence="2">
    <location>
        <begin position="426"/>
        <end position="972"/>
    </location>
</feature>
<evidence type="ECO:0000313" key="5">
    <source>
        <dbReference type="EMBL" id="WWC85329.1"/>
    </source>
</evidence>
<feature type="domain" description="Cell morphogenesis protein C-terminal" evidence="3">
    <location>
        <begin position="2032"/>
        <end position="2279"/>
    </location>
</feature>
<evidence type="ECO:0000256" key="1">
    <source>
        <dbReference type="SAM" id="MobiDB-lite"/>
    </source>
</evidence>
<feature type="region of interest" description="Disordered" evidence="1">
    <location>
        <begin position="2586"/>
        <end position="2647"/>
    </location>
</feature>
<dbReference type="GeneID" id="91090864"/>
<feature type="compositionally biased region" description="Polar residues" evidence="1">
    <location>
        <begin position="163"/>
        <end position="173"/>
    </location>
</feature>
<dbReference type="PANTHER" id="PTHR12295:SF30">
    <property type="entry name" value="PROTEIN FURRY"/>
    <property type="match status" value="1"/>
</dbReference>
<gene>
    <name evidence="5" type="ORF">L201_000192</name>
</gene>
<name>A0AAX4JKP5_9TREE</name>
<dbReference type="RefSeq" id="XP_066072092.1">
    <property type="nucleotide sequence ID" value="XM_066215995.1"/>
</dbReference>
<feature type="domain" description="Cell morphogenesis central region" evidence="4">
    <location>
        <begin position="1535"/>
        <end position="1711"/>
    </location>
</feature>
<dbReference type="SUPFAM" id="SSF48371">
    <property type="entry name" value="ARM repeat"/>
    <property type="match status" value="2"/>
</dbReference>
<feature type="region of interest" description="Disordered" evidence="1">
    <location>
        <begin position="2678"/>
        <end position="2737"/>
    </location>
</feature>
<feature type="compositionally biased region" description="Polar residues" evidence="1">
    <location>
        <begin position="26"/>
        <end position="35"/>
    </location>
</feature>
<dbReference type="InterPro" id="IPR016024">
    <property type="entry name" value="ARM-type_fold"/>
</dbReference>
<dbReference type="InterPro" id="IPR029473">
    <property type="entry name" value="MOR2-PAG1_mid"/>
</dbReference>
<feature type="region of interest" description="Disordered" evidence="1">
    <location>
        <begin position="2455"/>
        <end position="2503"/>
    </location>
</feature>
<dbReference type="PANTHER" id="PTHR12295">
    <property type="entry name" value="FURRY-RELATED"/>
    <property type="match status" value="1"/>
</dbReference>
<accession>A0AAX4JKP5</accession>
<evidence type="ECO:0000313" key="6">
    <source>
        <dbReference type="Proteomes" id="UP001355207"/>
    </source>
</evidence>
<sequence length="2737" mass="302233">MEEIVIPNLEDDDDDFQLPLTKPSFGANSSASSLVDQDPYSHRSNGTGEPSFSTRTHTTPTKPILPQASASFSVGVPTPNTKAHGFGQSSSSTSNNDDRSKLGKFSNGSSSSLVTAGTSISSSSGFLQARKGSLASLKNAFKSASSSSNSHAIPPVPALDSKAYSNHSNNSTPGYPALKNPFSRFDSPISPKNATFKTPTSSSRKNPSTSSPAQGSSSMGMGMGIGYNHTSDNHGGRKYSIASSHRSQGGRSINSQGSSSFKAEDHPMPALPPIPNRQTPSRMNRMGSDASIFGFTSNSRRNGSLGGHEDEISFGKTPGEEALKVVFIDFREAANQKVARICARPLNSQPSLASCLDSGVDPNFDSHINSLAHCGTRHARRVFDLLMNWCRDYTGNIGASEVRAHLDRSLGSQMRVEDAAAILQSRKSSAARFIMNRSLIELLKIIPKDSLDAELGMTLEQNAFNAYKSEKLEEIIQFPHRKAVSQLQIELLGQSSKTRFLTVSDRFIRELSKYSSNNNQPTREIESKIEHLLRGMKYLKLRVYPEDELEMSSEFITSLASFFANSHGQTLKIAYAETFTSLLHPVIETATAEVNHPMWSKAIAMILERALVMAQKARYWSSAFPLVITALGVSPREVFMQQWQSCIDAILAKFKDRNLRPVAMGAFVRLLWIYLNRCSESSTSTRKRLDPLIRTFFSSNGPLYPPEISIDPFIAIIHYISTRHLDYGEEFVSEYLKSKSADGMADRSTAFVRAINCTLRNAELEKSASWPTDSDFTKFDFEGFEACGDTLPFDTESKPEVHDLLKRCGPAFIDLLFQCDNNLKHLLLSADSITLSSHASSQSMDNVTENITVKHGDVYVTYPVRYAPSLQLMSALLESFPRCMPNDVNFSQIVNILCRATFSADPIVCTTAGDTLRRISQDPERCSTVVSTFREFIFETRHVFRDTFIGARLLESQFERIIQLWLDLLQSYVAHQRLAEAQAIDDNHETRAPPIEPSQISKIEGCALFLLCSTSLPIRKLANKVLIAASNFQGQQRRPSAAFRYSRIVPDKVALTRVLQIFEYTVEESDLASMRGLPWMTSSDKHRIDLLAAKDKSKLLQRIAESDHPKDGLLWLSVLPFFVRKLMEQLSGPAADLRQVVGQLVLRLQAHVALIAGSGASRGTPARGSINTRSSSDTAILADHWRAYLSVLCVTMSSQGPAPPTPPVQRTKDVVILNQEMINTPGLFTYLTSLLGWEDPRFKDAAVYAMGSINQDLLRPLSEILLSVVRRLADGTKIGGTTTRSDGTSTTSRRTPLTSNGPIWTSVAHVFRLISPLILDFNIKSQLGLSNLSSMIGFIKVTYTLLSDPKIKEDFELQSLRRSFCITVENLTNSLNKLTDSSDRFLGEDFRGSIFKLCFEWCHIGRRPDVAKARESHTLQAASQSYKGDRDRAQYLDDLQAKTKLLSAAAAEAMAGLCQGKLISANEASPAQQASNHIVEPLTVLRWIRGMFSSSSTGHHETGRRALFALIKYNWDCDRLLDEVLHQSFGEGEQFSLESSFFGVVADVLSEGLHTLPIEQVACLALSKLGHPVSAIRQRAFQLTESLYLDPSRKLHSTALFPAIGSSSPNIYRNAQRDMSSQLAAMYADHAFEFLAECTTRLSQLEAPRRQATLSILRPWVEYLDLASDTSELSPEDATAENQALQNLVYLSIRFSDDHLEEIKSILVAFADAGFSHQPSHPQTQEHNTNTTALMKFLFEQGGKRKSPEFVYHAQRIMACLAQSKAGDTIFEEICNFVEPSAMAALPEADIPQSPSSSLVNLDSLMNVPSSRSQTFFTGQLAFIFAGELLPHRLNDIELGKRLPSLLHAALIHADHTSPALRDQAQSVLFQALRSWICDLSNVPASDAAAIWLSTENKLTSLARTSSTAFWKVDDIGSPESTFLAPPKMTNLIMKILGILLPLQPRIRQQWGELALTWATSCPIRHLACRSFQVFRILSPRVNPRMVSDILARLSSTIASPSPEIQAFNQEVLRTFAAIVQNLSMSEAFSYPQIFWCSVACLTTPFENEFTEVIELLSHVLDKTNLSDPSVVAHLGSFRPPEWVGPAPYLQSLLLVGLRSSKTAFLTFDLIRRLTSASQDELIDSTNDRLLHGFIAALPWMLHSLDVGEPNEELASMALDLASIADSQDNPSFSRLLTSFAHVRFRAKDDFIRQAVSLLRDYIATHALDIVTLLLGFILNTHDWMREKSMSILKLILQSSPEARIPIQQYGSELLLPLLRLLSTKHSSQALDVLDIPSTSTSLDYEDNIASKEEIFGPITEDTGWSIAKSKELSSLTKENIHAVFNTCAIETRAASAHFSVVQFTDLSFLKDNNFGLDNGNNNNNNNRNASGIGLNHNHNGFNGLRNNQSQTSFDLPSPPLYSMPNLSSNNHHHSKNSISIGIGGDNIDNSSIGDLVGELHSLGQFFDDTLPSTLEEEQEDQNSPDIAFGNRPSLNGSRRGSDSKQSLNGFPSGHRQSGSDVSERRLRAIMARGHQASISSPIYETSPSHSSINGPRDPNNLPNFNRPFIHRSNMSISMTSESSITSSQDGIERDITQRLNFSSLAQNQQRPQHGRNDSSSSLNNKHTRSNSNNFFLNPRSNAPNRNGHGHGQMESVSSSFSDLNDQNAFGLDEHQITGNQSMVSINSFMNRQAIWEGGNGNNNNNNTNVIDLNDISNEDQNDNGNEYYPNTGGMGGGGRSEQNTPVLAKRLPKSGL</sequence>
<dbReference type="Pfam" id="PF14222">
    <property type="entry name" value="MOR2-PAG1_N"/>
    <property type="match status" value="1"/>
</dbReference>
<feature type="region of interest" description="Disordered" evidence="1">
    <location>
        <begin position="2360"/>
        <end position="2413"/>
    </location>
</feature>
<evidence type="ECO:0000259" key="2">
    <source>
        <dbReference type="Pfam" id="PF14222"/>
    </source>
</evidence>
<evidence type="ECO:0000259" key="4">
    <source>
        <dbReference type="Pfam" id="PF14228"/>
    </source>
</evidence>
<protein>
    <recommendedName>
        <fullName evidence="7">Cell polarity protein mor2</fullName>
    </recommendedName>
</protein>
<organism evidence="5 6">
    <name type="scientific">Kwoniella dendrophila CBS 6074</name>
    <dbReference type="NCBI Taxonomy" id="1295534"/>
    <lineage>
        <taxon>Eukaryota</taxon>
        <taxon>Fungi</taxon>
        <taxon>Dikarya</taxon>
        <taxon>Basidiomycota</taxon>
        <taxon>Agaricomycotina</taxon>
        <taxon>Tremellomycetes</taxon>
        <taxon>Tremellales</taxon>
        <taxon>Cryptococcaceae</taxon>
        <taxon>Kwoniella</taxon>
    </lineage>
</organism>
<feature type="compositionally biased region" description="Polar residues" evidence="1">
    <location>
        <begin position="2635"/>
        <end position="2647"/>
    </location>
</feature>
<feature type="region of interest" description="Disordered" evidence="1">
    <location>
        <begin position="2515"/>
        <end position="2549"/>
    </location>
</feature>
<dbReference type="InterPro" id="IPR025614">
    <property type="entry name" value="Cell_morpho_N"/>
</dbReference>
<feature type="compositionally biased region" description="Polar residues" evidence="1">
    <location>
        <begin position="2473"/>
        <end position="2501"/>
    </location>
</feature>
<dbReference type="Pfam" id="PF14228">
    <property type="entry name" value="MOR2-PAG1_mid"/>
    <property type="match status" value="2"/>
</dbReference>
<feature type="compositionally biased region" description="Polar residues" evidence="1">
    <location>
        <begin position="42"/>
        <end position="61"/>
    </location>
</feature>
<keyword evidence="6" id="KW-1185">Reference proteome</keyword>
<feature type="compositionally biased region" description="Polar residues" evidence="1">
    <location>
        <begin position="241"/>
        <end position="261"/>
    </location>
</feature>
<feature type="region of interest" description="Disordered" evidence="1">
    <location>
        <begin position="144"/>
        <end position="313"/>
    </location>
</feature>
<proteinExistence type="predicted"/>
<feature type="domain" description="Cell morphogenesis central region" evidence="4">
    <location>
        <begin position="1819"/>
        <end position="2005"/>
    </location>
</feature>
<feature type="compositionally biased region" description="Polar residues" evidence="1">
    <location>
        <begin position="2517"/>
        <end position="2534"/>
    </location>
</feature>
<feature type="compositionally biased region" description="Low complexity" evidence="1">
    <location>
        <begin position="198"/>
        <end position="220"/>
    </location>
</feature>
<feature type="region of interest" description="Disordered" evidence="1">
    <location>
        <begin position="1"/>
        <end position="114"/>
    </location>
</feature>
<feature type="compositionally biased region" description="Low complexity" evidence="1">
    <location>
        <begin position="2360"/>
        <end position="2388"/>
    </location>
</feature>
<dbReference type="GO" id="GO:0005938">
    <property type="term" value="C:cell cortex"/>
    <property type="evidence" value="ECO:0007669"/>
    <property type="project" value="TreeGrafter"/>
</dbReference>
<dbReference type="EMBL" id="CP144098">
    <property type="protein sequence ID" value="WWC85329.1"/>
    <property type="molecule type" value="Genomic_DNA"/>
</dbReference>
<dbReference type="InterPro" id="IPR025481">
    <property type="entry name" value="Cell_Morphogen_C"/>
</dbReference>
<feature type="compositionally biased region" description="Polar residues" evidence="1">
    <location>
        <begin position="2586"/>
        <end position="2625"/>
    </location>
</feature>
<dbReference type="GO" id="GO:0030427">
    <property type="term" value="C:site of polarized growth"/>
    <property type="evidence" value="ECO:0007669"/>
    <property type="project" value="TreeGrafter"/>
</dbReference>
<evidence type="ECO:0008006" key="7">
    <source>
        <dbReference type="Google" id="ProtNLM"/>
    </source>
</evidence>
<dbReference type="Pfam" id="PF14225">
    <property type="entry name" value="MOR2-PAG1_C"/>
    <property type="match status" value="1"/>
</dbReference>
<dbReference type="Proteomes" id="UP001355207">
    <property type="component" value="Chromosome 1"/>
</dbReference>
<dbReference type="InterPro" id="IPR039867">
    <property type="entry name" value="Furry/Tao3/Mor2"/>
</dbReference>
<dbReference type="GO" id="GO:0000902">
    <property type="term" value="P:cell morphogenesis"/>
    <property type="evidence" value="ECO:0007669"/>
    <property type="project" value="InterPro"/>
</dbReference>
<feature type="compositionally biased region" description="Acidic residues" evidence="1">
    <location>
        <begin position="1"/>
        <end position="16"/>
    </location>
</feature>
<evidence type="ECO:0000259" key="3">
    <source>
        <dbReference type="Pfam" id="PF14225"/>
    </source>
</evidence>